<dbReference type="EMBL" id="QZKI01000085">
    <property type="protein sequence ID" value="RJP69150.1"/>
    <property type="molecule type" value="Genomic_DNA"/>
</dbReference>
<proteinExistence type="predicted"/>
<evidence type="ECO:0000313" key="2">
    <source>
        <dbReference type="Proteomes" id="UP000285961"/>
    </source>
</evidence>
<comment type="caution">
    <text evidence="1">The sequence shown here is derived from an EMBL/GenBank/DDBJ whole genome shotgun (WGS) entry which is preliminary data.</text>
</comment>
<name>A0A419EWS2_9BACT</name>
<organism evidence="1 2">
    <name type="scientific">Candidatus Abyssobacteria bacterium SURF_17</name>
    <dbReference type="NCBI Taxonomy" id="2093361"/>
    <lineage>
        <taxon>Bacteria</taxon>
        <taxon>Pseudomonadati</taxon>
        <taxon>Candidatus Hydrogenedentota</taxon>
        <taxon>Candidatus Abyssobacteria</taxon>
    </lineage>
</organism>
<accession>A0A419EWS2</accession>
<evidence type="ECO:0000313" key="1">
    <source>
        <dbReference type="EMBL" id="RJP69150.1"/>
    </source>
</evidence>
<reference evidence="1 2" key="1">
    <citation type="journal article" date="2017" name="ISME J.">
        <title>Energy and carbon metabolisms in a deep terrestrial subsurface fluid microbial community.</title>
        <authorList>
            <person name="Momper L."/>
            <person name="Jungbluth S.P."/>
            <person name="Lee M.D."/>
            <person name="Amend J.P."/>
        </authorList>
    </citation>
    <scope>NUCLEOTIDE SEQUENCE [LARGE SCALE GENOMIC DNA]</scope>
    <source>
        <strain evidence="1">SURF_17</strain>
    </source>
</reference>
<dbReference type="Proteomes" id="UP000285961">
    <property type="component" value="Unassembled WGS sequence"/>
</dbReference>
<sequence length="212" mass="24182">MTQCVRIERIDHFSTGFCVAHTGAGEEKEAEMKASNILRKACYGGIGAVEFSRERLSSIRKAVRDSLDEFVKRGERLDRTEDSLAKALLAALSIKSKIPTANDVNSIIPGYDDLTVTEIIDQIKRLTMKELETVREYEYHNFNRIRVLRQIDRELDEIRIIPDYDTLSVAGVLEKLDELNRQELAAVKDYEKSHRNRTTVLKAIENRLAKAA</sequence>
<protein>
    <submittedName>
        <fullName evidence="1">Uncharacterized protein</fullName>
    </submittedName>
</protein>
<dbReference type="AlphaFoldDB" id="A0A419EWS2"/>
<gene>
    <name evidence="1" type="ORF">C4532_11300</name>
</gene>